<organism evidence="8 9">
    <name type="scientific">Candidatus Doudnabacteria bacterium RIFCSPLOWO2_02_FULL_48_13</name>
    <dbReference type="NCBI Taxonomy" id="1817845"/>
    <lineage>
        <taxon>Bacteria</taxon>
        <taxon>Candidatus Doudnaibacteriota</taxon>
    </lineage>
</organism>
<evidence type="ECO:0000256" key="6">
    <source>
        <dbReference type="ARBA" id="ARBA00035197"/>
    </source>
</evidence>
<comment type="similarity">
    <text evidence="1 7">Belongs to the universal ribosomal protein uL18 family.</text>
</comment>
<proteinExistence type="inferred from homology"/>
<evidence type="ECO:0000256" key="7">
    <source>
        <dbReference type="HAMAP-Rule" id="MF_01337"/>
    </source>
</evidence>
<dbReference type="GO" id="GO:0022625">
    <property type="term" value="C:cytosolic large ribosomal subunit"/>
    <property type="evidence" value="ECO:0007669"/>
    <property type="project" value="TreeGrafter"/>
</dbReference>
<evidence type="ECO:0000256" key="3">
    <source>
        <dbReference type="ARBA" id="ARBA00022884"/>
    </source>
</evidence>
<keyword evidence="3 7" id="KW-0694">RNA-binding</keyword>
<gene>
    <name evidence="7" type="primary">rplR</name>
    <name evidence="8" type="ORF">A3J05_02770</name>
</gene>
<dbReference type="GO" id="GO:0006412">
    <property type="term" value="P:translation"/>
    <property type="evidence" value="ECO:0007669"/>
    <property type="project" value="UniProtKB-UniRule"/>
</dbReference>
<dbReference type="Pfam" id="PF00861">
    <property type="entry name" value="Ribosomal_L18p"/>
    <property type="match status" value="1"/>
</dbReference>
<keyword evidence="2 7" id="KW-0699">rRNA-binding</keyword>
<dbReference type="Proteomes" id="UP000177235">
    <property type="component" value="Unassembled WGS sequence"/>
</dbReference>
<accession>A0A1F5QC28</accession>
<comment type="function">
    <text evidence="7">This is one of the proteins that bind and probably mediate the attachment of the 5S RNA into the large ribosomal subunit, where it forms part of the central protuberance.</text>
</comment>
<dbReference type="GO" id="GO:0008097">
    <property type="term" value="F:5S rRNA binding"/>
    <property type="evidence" value="ECO:0007669"/>
    <property type="project" value="TreeGrafter"/>
</dbReference>
<protein>
    <recommendedName>
        <fullName evidence="6 7">Large ribosomal subunit protein uL18</fullName>
    </recommendedName>
</protein>
<dbReference type="PANTHER" id="PTHR12899:SF3">
    <property type="entry name" value="LARGE RIBOSOMAL SUBUNIT PROTEIN UL18M"/>
    <property type="match status" value="1"/>
</dbReference>
<dbReference type="PANTHER" id="PTHR12899">
    <property type="entry name" value="39S RIBOSOMAL PROTEIN L18, MITOCHONDRIAL"/>
    <property type="match status" value="1"/>
</dbReference>
<comment type="subunit">
    <text evidence="7">Part of the 50S ribosomal subunit; part of the 5S rRNA/L5/L18/L25 subcomplex. Contacts the 5S and 23S rRNAs.</text>
</comment>
<evidence type="ECO:0000313" key="9">
    <source>
        <dbReference type="Proteomes" id="UP000177235"/>
    </source>
</evidence>
<dbReference type="EMBL" id="MFFF01000016">
    <property type="protein sequence ID" value="OGE99761.1"/>
    <property type="molecule type" value="Genomic_DNA"/>
</dbReference>
<keyword evidence="4 7" id="KW-0689">Ribosomal protein</keyword>
<evidence type="ECO:0000256" key="2">
    <source>
        <dbReference type="ARBA" id="ARBA00022730"/>
    </source>
</evidence>
<dbReference type="GO" id="GO:0003735">
    <property type="term" value="F:structural constituent of ribosome"/>
    <property type="evidence" value="ECO:0007669"/>
    <property type="project" value="InterPro"/>
</dbReference>
<evidence type="ECO:0000313" key="8">
    <source>
        <dbReference type="EMBL" id="OGE99761.1"/>
    </source>
</evidence>
<dbReference type="NCBIfam" id="TIGR00060">
    <property type="entry name" value="L18_bact"/>
    <property type="match status" value="1"/>
</dbReference>
<comment type="caution">
    <text evidence="8">The sequence shown here is derived from an EMBL/GenBank/DDBJ whole genome shotgun (WGS) entry which is preliminary data.</text>
</comment>
<dbReference type="InterPro" id="IPR057268">
    <property type="entry name" value="Ribosomal_L18"/>
</dbReference>
<keyword evidence="5 7" id="KW-0687">Ribonucleoprotein</keyword>
<sequence>MNNTLKRENRIKRHSRIRAKVAGTAVRPRLAIFRSNRHLHLQLIDDVAGKTIASASTVKLTGKKPADRLSAISQTLAEKAGKLGIKQIVFDRGGYGYHGNISKVAEEIRSKGLKF</sequence>
<dbReference type="HAMAP" id="MF_01337_B">
    <property type="entry name" value="Ribosomal_uL18_B"/>
    <property type="match status" value="1"/>
</dbReference>
<dbReference type="Gene3D" id="3.30.420.100">
    <property type="match status" value="1"/>
</dbReference>
<dbReference type="CDD" id="cd00432">
    <property type="entry name" value="Ribosomal_L18_L5e"/>
    <property type="match status" value="1"/>
</dbReference>
<reference evidence="8 9" key="1">
    <citation type="journal article" date="2016" name="Nat. Commun.">
        <title>Thousands of microbial genomes shed light on interconnected biogeochemical processes in an aquifer system.</title>
        <authorList>
            <person name="Anantharaman K."/>
            <person name="Brown C.T."/>
            <person name="Hug L.A."/>
            <person name="Sharon I."/>
            <person name="Castelle C.J."/>
            <person name="Probst A.J."/>
            <person name="Thomas B.C."/>
            <person name="Singh A."/>
            <person name="Wilkins M.J."/>
            <person name="Karaoz U."/>
            <person name="Brodie E.L."/>
            <person name="Williams K.H."/>
            <person name="Hubbard S.S."/>
            <person name="Banfield J.F."/>
        </authorList>
    </citation>
    <scope>NUCLEOTIDE SEQUENCE [LARGE SCALE GENOMIC DNA]</scope>
</reference>
<dbReference type="InterPro" id="IPR005484">
    <property type="entry name" value="Ribosomal_uL18_bac/plant/anim"/>
</dbReference>
<evidence type="ECO:0000256" key="1">
    <source>
        <dbReference type="ARBA" id="ARBA00007116"/>
    </source>
</evidence>
<evidence type="ECO:0000256" key="4">
    <source>
        <dbReference type="ARBA" id="ARBA00022980"/>
    </source>
</evidence>
<evidence type="ECO:0000256" key="5">
    <source>
        <dbReference type="ARBA" id="ARBA00023274"/>
    </source>
</evidence>
<dbReference type="AlphaFoldDB" id="A0A1F5QC28"/>
<name>A0A1F5QC28_9BACT</name>
<dbReference type="InterPro" id="IPR004389">
    <property type="entry name" value="Ribosomal_uL18_bac-type"/>
</dbReference>
<dbReference type="SUPFAM" id="SSF53137">
    <property type="entry name" value="Translational machinery components"/>
    <property type="match status" value="1"/>
</dbReference>